<gene>
    <name evidence="2" type="ORF">HF526_04145</name>
</gene>
<dbReference type="Proteomes" id="UP000820669">
    <property type="component" value="Unassembled WGS sequence"/>
</dbReference>
<dbReference type="RefSeq" id="WP_169379905.1">
    <property type="nucleotide sequence ID" value="NZ_JAAXLA010000005.1"/>
</dbReference>
<organism evidence="2 3">
    <name type="scientific">Pseudonocardia acidicola</name>
    <dbReference type="NCBI Taxonomy" id="2724939"/>
    <lineage>
        <taxon>Bacteria</taxon>
        <taxon>Bacillati</taxon>
        <taxon>Actinomycetota</taxon>
        <taxon>Actinomycetes</taxon>
        <taxon>Pseudonocardiales</taxon>
        <taxon>Pseudonocardiaceae</taxon>
        <taxon>Pseudonocardia</taxon>
    </lineage>
</organism>
<dbReference type="Pfam" id="PF07110">
    <property type="entry name" value="EthD"/>
    <property type="match status" value="1"/>
</dbReference>
<name>A0ABX1S8C3_9PSEU</name>
<reference evidence="2 3" key="1">
    <citation type="submission" date="2020-04" db="EMBL/GenBank/DDBJ databases">
        <authorList>
            <person name="Klaysubun C."/>
            <person name="Duangmal K."/>
            <person name="Lipun K."/>
        </authorList>
    </citation>
    <scope>NUCLEOTIDE SEQUENCE [LARGE SCALE GENOMIC DNA]</scope>
    <source>
        <strain evidence="2 3">K10HN5</strain>
    </source>
</reference>
<evidence type="ECO:0000313" key="2">
    <source>
        <dbReference type="EMBL" id="NMH96514.1"/>
    </source>
</evidence>
<dbReference type="InterPro" id="IPR011008">
    <property type="entry name" value="Dimeric_a/b-barrel"/>
</dbReference>
<dbReference type="EMBL" id="JAAXLA010000005">
    <property type="protein sequence ID" value="NMH96514.1"/>
    <property type="molecule type" value="Genomic_DNA"/>
</dbReference>
<comment type="caution">
    <text evidence="2">The sequence shown here is derived from an EMBL/GenBank/DDBJ whole genome shotgun (WGS) entry which is preliminary data.</text>
</comment>
<dbReference type="InterPro" id="IPR009799">
    <property type="entry name" value="EthD_dom"/>
</dbReference>
<feature type="domain" description="EthD" evidence="1">
    <location>
        <begin position="13"/>
        <end position="86"/>
    </location>
</feature>
<protein>
    <submittedName>
        <fullName evidence="2">EthD family reductase</fullName>
    </submittedName>
</protein>
<dbReference type="Gene3D" id="3.30.70.100">
    <property type="match status" value="1"/>
</dbReference>
<sequence length="102" mass="11205">MYDVLVLYSWPADTAAFDDHYVHVHVPLVKAMPSVQEFTWGKVSSDEADAPYLVARMTYPSASDAERALSSPEAQAAVADLETFAGAGVQILNTTRSLTWQR</sequence>
<proteinExistence type="predicted"/>
<accession>A0ABX1S8C3</accession>
<dbReference type="SUPFAM" id="SSF54909">
    <property type="entry name" value="Dimeric alpha+beta barrel"/>
    <property type="match status" value="1"/>
</dbReference>
<evidence type="ECO:0000313" key="3">
    <source>
        <dbReference type="Proteomes" id="UP000820669"/>
    </source>
</evidence>
<dbReference type="NCBIfam" id="TIGR02118">
    <property type="entry name" value="EthD family reductase"/>
    <property type="match status" value="1"/>
</dbReference>
<evidence type="ECO:0000259" key="1">
    <source>
        <dbReference type="Pfam" id="PF07110"/>
    </source>
</evidence>
<keyword evidence="3" id="KW-1185">Reference proteome</keyword>